<evidence type="ECO:0000256" key="3">
    <source>
        <dbReference type="ARBA" id="ARBA00022737"/>
    </source>
</evidence>
<evidence type="ECO:0000256" key="4">
    <source>
        <dbReference type="ARBA" id="ARBA00022741"/>
    </source>
</evidence>
<sequence length="1650" mass="187955">MAFYRNYTNGTVSEDVLNDPSQIERADNVVRNDDLETASNIQNNTTTRKPPGSWGWKDSYQRNGSESERESKSSSGYNNDEDGNDLSEVDKANKGQNVDEMLSDDYYELDVDDQNDSMHHRKLLNNASVGYNSVTQPQAAASSFVSRKKPKVSSRSAYVEDADFEDDDEEEDEDDPADADFDPDSIAPSVGRGNEGHDDDWEVEDLDEDDNFDDDELNISDDDFYQKPTGMQRQKRGRSASRSGRKPTPSTSFSKKKRGRTSFDVEYSSQNDSDDDFEDGFKSRRSSHPRKDTGGRSATKGSGRINEVRTSTRSVHKVSYVESESEENDEDIKKKSHKEDVEEEDGDYIEKVLWHQPKGMAEEAMRANKSTEPLLLNNLFESEPDWKDTEFYIKWKGQSHLHCQWKSFSELQNLSGFKKVVNYTKKVMQEIRHRRTVSREEIEVIDVSKEMDLDLIKQNCQVERIIADRISKGLGVQEYLVKWQGLSYAEATWEKIDDITFAQAAIDEYKARDAALVAVHQKMVDFQRRKSKASLRKLDEQPDWLKGGKLRDYQLEGLNFLVNSWRNDTNVILADEMGLGKTVQSVSMLGFLQNSQQIHGPFLVVVPLSTLSNWAKEFRKWLPDMNVIVYVGTRASREVCQRYEFFSDKNTGCTTKFDALLTTYEVLLKDKTVLSTIKWNYLMVDEAHRLKNSEASLYIALKEFSTKNKLLITGTPLQNSVEELWALLHFLDSDKFNSKDEFVQNYKNLSSFNEIELANLHMELRPHILRRVIKDVEKSLPPKIERVLRVEMSPLQKQYYKWILERNFHDLNKGVRGNQVSLLNIVVELKKCCNHPFLFESADHGYGGDSGITGSSKLERVILSSGKLVILDKLLDRLHETNHRVLIFSQMVKMLDILAEYLSVKGFKFQRLDGSTKAEARHQAMEHFNAPGSDDFCFLLSTRAGGLGINLATADTVIIFDSDWNPQNDLQAMSRAHRIGQQDVVNIYRFVTSKSVEEDILERAKKKMVLDHLVIQKLNAEGRLEKKEAKKGSGFDKNELSAILRFGAEELFKEERNDEENKKRLLSMDIDEILERAEKVEQKGAEDEAGHELLSAFKVANFGSAEDDGSFWSRWIKPDAIAQADELLAPRAARNSKSYAETMPPEINNKRKKKGVELQDRAVKRRKADFSDYQPPALEGASAQARGWSYGILPKRDATRFFRAVKKYGNDSQIGLIAAEVGGSVEAAPVEAQVELFDALVDGCKEAIKEGSSDAKGPLLDFYGVPVKADEVLSRVQELQLLSKRINRYSDPISQFQALMYLKPATWSKGCGWNPRDDARLLLGIHYHGFGNWEKIRRDEKLGLMKKIAPVELQHHETFLPRAPQLKERATQLLEMEHVAVGGKSSGSKGGRKGSKKQMDHPPSIPTSRGKGKQLQQESVGIKAPNSRLRVTRGKKNEALVKEEGEMSDNEEVYEQFKEVKWMEWCSDVLSEEKKTLERLQRLQSISANLPKEKVLLRIRNYLQILGLRIDQIVIDHEEDLNKRERMTTRLWNYVSTFSNLSGAKLQQIYSKLEQEKGTAAGVGPSQINGRSFRNEAYNQSSQVVDRGIDAAKFEAWKRRRQAEPDSNTHFQPQQQNTFRNSTRIPDPSSGILGAPPPHIRPFGPKQGFP</sequence>
<dbReference type="FunFam" id="3.40.50.300:FF:000130">
    <property type="entry name" value="Chromodomain-helicase-DNA-binding protein 2 isoform 1"/>
    <property type="match status" value="1"/>
</dbReference>
<dbReference type="InterPro" id="IPR027417">
    <property type="entry name" value="P-loop_NTPase"/>
</dbReference>
<dbReference type="Gene3D" id="2.40.50.40">
    <property type="match status" value="2"/>
</dbReference>
<organism evidence="15 16">
    <name type="scientific">Artemisia annua</name>
    <name type="common">Sweet wormwood</name>
    <dbReference type="NCBI Taxonomy" id="35608"/>
    <lineage>
        <taxon>Eukaryota</taxon>
        <taxon>Viridiplantae</taxon>
        <taxon>Streptophyta</taxon>
        <taxon>Embryophyta</taxon>
        <taxon>Tracheophyta</taxon>
        <taxon>Spermatophyta</taxon>
        <taxon>Magnoliopsida</taxon>
        <taxon>eudicotyledons</taxon>
        <taxon>Gunneridae</taxon>
        <taxon>Pentapetalae</taxon>
        <taxon>asterids</taxon>
        <taxon>campanulids</taxon>
        <taxon>Asterales</taxon>
        <taxon>Asteraceae</taxon>
        <taxon>Asteroideae</taxon>
        <taxon>Anthemideae</taxon>
        <taxon>Artemisiinae</taxon>
        <taxon>Artemisia</taxon>
    </lineage>
</organism>
<dbReference type="CDD" id="cd18793">
    <property type="entry name" value="SF2_C_SNF"/>
    <property type="match status" value="1"/>
</dbReference>
<feature type="domain" description="Helicase ATP-binding" evidence="13">
    <location>
        <begin position="562"/>
        <end position="734"/>
    </location>
</feature>
<feature type="compositionally biased region" description="Basic and acidic residues" evidence="11">
    <location>
        <begin position="22"/>
        <end position="34"/>
    </location>
</feature>
<comment type="subcellular location">
    <subcellularLocation>
        <location evidence="1">Nucleus</location>
    </subcellularLocation>
</comment>
<keyword evidence="5" id="KW-0378">Hydrolase</keyword>
<dbReference type="PANTHER" id="PTHR45623:SF14">
    <property type="entry name" value="CHROMODOMAIN-HELICASE-DNA-BINDING PROTEIN 1"/>
    <property type="match status" value="1"/>
</dbReference>
<dbReference type="PROSITE" id="PS50013">
    <property type="entry name" value="CHROMO_2"/>
    <property type="match status" value="2"/>
</dbReference>
<name>A0A2U1PTB8_ARTAN</name>
<protein>
    <recommendedName>
        <fullName evidence="17">Protein CHROMATIN REMODELING 5</fullName>
    </recommendedName>
</protein>
<dbReference type="SUPFAM" id="SSF52540">
    <property type="entry name" value="P-loop containing nucleoside triphosphate hydrolases"/>
    <property type="match status" value="2"/>
</dbReference>
<dbReference type="InterPro" id="IPR038718">
    <property type="entry name" value="SNF2-like_sf"/>
</dbReference>
<dbReference type="Gene3D" id="1.10.10.60">
    <property type="entry name" value="Homeodomain-like"/>
    <property type="match status" value="1"/>
</dbReference>
<keyword evidence="7" id="KW-0067">ATP-binding</keyword>
<dbReference type="Gene3D" id="3.40.50.10810">
    <property type="entry name" value="Tandem AAA-ATPase domain"/>
    <property type="match status" value="1"/>
</dbReference>
<keyword evidence="10" id="KW-0539">Nucleus</keyword>
<dbReference type="InterPro" id="IPR000330">
    <property type="entry name" value="SNF2_N"/>
</dbReference>
<dbReference type="SUPFAM" id="SSF54160">
    <property type="entry name" value="Chromo domain-like"/>
    <property type="match status" value="2"/>
</dbReference>
<dbReference type="PANTHER" id="PTHR45623">
    <property type="entry name" value="CHROMODOMAIN-HELICASE-DNA-BINDING PROTEIN 3-RELATED-RELATED"/>
    <property type="match status" value="1"/>
</dbReference>
<comment type="similarity">
    <text evidence="2">Belongs to the SNF2/RAD54 helicase family.</text>
</comment>
<evidence type="ECO:0000259" key="13">
    <source>
        <dbReference type="PROSITE" id="PS51192"/>
    </source>
</evidence>
<comment type="caution">
    <text evidence="15">The sequence shown here is derived from an EMBL/GenBank/DDBJ whole genome shotgun (WGS) entry which is preliminary data.</text>
</comment>
<dbReference type="Pfam" id="PF23588">
    <property type="entry name" value="HTH_CHD1_Hrp3"/>
    <property type="match status" value="1"/>
</dbReference>
<keyword evidence="4" id="KW-0547">Nucleotide-binding</keyword>
<dbReference type="InterPro" id="IPR016197">
    <property type="entry name" value="Chromo-like_dom_sf"/>
</dbReference>
<reference evidence="15 16" key="1">
    <citation type="journal article" date="2018" name="Mol. Plant">
        <title>The genome of Artemisia annua provides insight into the evolution of Asteraceae family and artemisinin biosynthesis.</title>
        <authorList>
            <person name="Shen Q."/>
            <person name="Zhang L."/>
            <person name="Liao Z."/>
            <person name="Wang S."/>
            <person name="Yan T."/>
            <person name="Shi P."/>
            <person name="Liu M."/>
            <person name="Fu X."/>
            <person name="Pan Q."/>
            <person name="Wang Y."/>
            <person name="Lv Z."/>
            <person name="Lu X."/>
            <person name="Zhang F."/>
            <person name="Jiang W."/>
            <person name="Ma Y."/>
            <person name="Chen M."/>
            <person name="Hao X."/>
            <person name="Li L."/>
            <person name="Tang Y."/>
            <person name="Lv G."/>
            <person name="Zhou Y."/>
            <person name="Sun X."/>
            <person name="Brodelius P.E."/>
            <person name="Rose J.K.C."/>
            <person name="Tang K."/>
        </authorList>
    </citation>
    <scope>NUCLEOTIDE SEQUENCE [LARGE SCALE GENOMIC DNA]</scope>
    <source>
        <strain evidence="16">cv. Huhao1</strain>
        <tissue evidence="15">Leaf</tissue>
    </source>
</reference>
<dbReference type="InterPro" id="IPR014001">
    <property type="entry name" value="Helicase_ATP-bd"/>
</dbReference>
<dbReference type="InterPro" id="IPR023780">
    <property type="entry name" value="Chromo_domain"/>
</dbReference>
<dbReference type="STRING" id="35608.A0A2U1PTB8"/>
<dbReference type="InterPro" id="IPR049730">
    <property type="entry name" value="SNF2/RAD54-like_C"/>
</dbReference>
<feature type="compositionally biased region" description="Basic and acidic residues" evidence="11">
    <location>
        <begin position="331"/>
        <end position="340"/>
    </location>
</feature>
<evidence type="ECO:0000256" key="6">
    <source>
        <dbReference type="ARBA" id="ARBA00022806"/>
    </source>
</evidence>
<dbReference type="SMART" id="SM00298">
    <property type="entry name" value="CHROMO"/>
    <property type="match status" value="2"/>
</dbReference>
<dbReference type="InterPro" id="IPR001650">
    <property type="entry name" value="Helicase_C-like"/>
</dbReference>
<dbReference type="Pfam" id="PF13907">
    <property type="entry name" value="CHD1-like_C"/>
    <property type="match status" value="1"/>
</dbReference>
<dbReference type="InterPro" id="IPR025260">
    <property type="entry name" value="CHD1-like_C"/>
</dbReference>
<feature type="compositionally biased region" description="Polar residues" evidence="11">
    <location>
        <begin position="1605"/>
        <end position="1624"/>
    </location>
</feature>
<dbReference type="GO" id="GO:0000785">
    <property type="term" value="C:chromatin"/>
    <property type="evidence" value="ECO:0007669"/>
    <property type="project" value="TreeGrafter"/>
</dbReference>
<dbReference type="GO" id="GO:0003682">
    <property type="term" value="F:chromatin binding"/>
    <property type="evidence" value="ECO:0007669"/>
    <property type="project" value="TreeGrafter"/>
</dbReference>
<dbReference type="GO" id="GO:0042393">
    <property type="term" value="F:histone binding"/>
    <property type="evidence" value="ECO:0007669"/>
    <property type="project" value="TreeGrafter"/>
</dbReference>
<evidence type="ECO:0000256" key="10">
    <source>
        <dbReference type="ARBA" id="ARBA00023242"/>
    </source>
</evidence>
<evidence type="ECO:0000259" key="12">
    <source>
        <dbReference type="PROSITE" id="PS50013"/>
    </source>
</evidence>
<evidence type="ECO:0000256" key="9">
    <source>
        <dbReference type="ARBA" id="ARBA00023125"/>
    </source>
</evidence>
<dbReference type="GO" id="GO:0003677">
    <property type="term" value="F:DNA binding"/>
    <property type="evidence" value="ECO:0007669"/>
    <property type="project" value="UniProtKB-KW"/>
</dbReference>
<dbReference type="OrthoDB" id="5857104at2759"/>
<dbReference type="InterPro" id="IPR000953">
    <property type="entry name" value="Chromo/chromo_shadow_dom"/>
</dbReference>
<dbReference type="GO" id="GO:0016887">
    <property type="term" value="F:ATP hydrolysis activity"/>
    <property type="evidence" value="ECO:0007669"/>
    <property type="project" value="TreeGrafter"/>
</dbReference>
<feature type="region of interest" description="Disordered" evidence="11">
    <location>
        <begin position="1600"/>
        <end position="1650"/>
    </location>
</feature>
<evidence type="ECO:0000313" key="16">
    <source>
        <dbReference type="Proteomes" id="UP000245207"/>
    </source>
</evidence>
<keyword evidence="8" id="KW-0156">Chromatin regulator</keyword>
<evidence type="ECO:0000256" key="11">
    <source>
        <dbReference type="SAM" id="MobiDB-lite"/>
    </source>
</evidence>
<feature type="region of interest" description="Disordered" evidence="11">
    <location>
        <begin position="1"/>
        <end position="109"/>
    </location>
</feature>
<keyword evidence="16" id="KW-1185">Reference proteome</keyword>
<dbReference type="GO" id="GO:0140658">
    <property type="term" value="F:ATP-dependent chromatin remodeler activity"/>
    <property type="evidence" value="ECO:0007669"/>
    <property type="project" value="TreeGrafter"/>
</dbReference>
<feature type="region of interest" description="Disordered" evidence="11">
    <location>
        <begin position="138"/>
        <end position="343"/>
    </location>
</feature>
<evidence type="ECO:0000256" key="8">
    <source>
        <dbReference type="ARBA" id="ARBA00022853"/>
    </source>
</evidence>
<dbReference type="SMART" id="SM00487">
    <property type="entry name" value="DEXDc"/>
    <property type="match status" value="1"/>
</dbReference>
<keyword evidence="9" id="KW-0238">DNA-binding</keyword>
<feature type="domain" description="Helicase C-terminal" evidence="14">
    <location>
        <begin position="870"/>
        <end position="1021"/>
    </location>
</feature>
<evidence type="ECO:0000259" key="14">
    <source>
        <dbReference type="PROSITE" id="PS51194"/>
    </source>
</evidence>
<feature type="region of interest" description="Disordered" evidence="11">
    <location>
        <begin position="1379"/>
        <end position="1424"/>
    </location>
</feature>
<dbReference type="CDD" id="cd18659">
    <property type="entry name" value="CD2_tandem"/>
    <property type="match status" value="1"/>
</dbReference>
<feature type="domain" description="Chromo" evidence="12">
    <location>
        <begin position="460"/>
        <end position="512"/>
    </location>
</feature>
<gene>
    <name evidence="15" type="ORF">CTI12_AA064320</name>
</gene>
<evidence type="ECO:0000256" key="7">
    <source>
        <dbReference type="ARBA" id="ARBA00022840"/>
    </source>
</evidence>
<dbReference type="CDD" id="cd18660">
    <property type="entry name" value="CD1_tandem"/>
    <property type="match status" value="1"/>
</dbReference>
<dbReference type="PROSITE" id="PS51192">
    <property type="entry name" value="HELICASE_ATP_BIND_1"/>
    <property type="match status" value="1"/>
</dbReference>
<accession>A0A2U1PTB8</accession>
<dbReference type="Pfam" id="PF00271">
    <property type="entry name" value="Helicase_C"/>
    <property type="match status" value="1"/>
</dbReference>
<feature type="domain" description="Chromo" evidence="12">
    <location>
        <begin position="347"/>
        <end position="443"/>
    </location>
</feature>
<dbReference type="EMBL" id="PKPP01000757">
    <property type="protein sequence ID" value="PWA89011.1"/>
    <property type="molecule type" value="Genomic_DNA"/>
</dbReference>
<dbReference type="SMART" id="SM01176">
    <property type="entry name" value="DUF4208"/>
    <property type="match status" value="1"/>
</dbReference>
<feature type="compositionally biased region" description="Acidic residues" evidence="11">
    <location>
        <begin position="160"/>
        <end position="183"/>
    </location>
</feature>
<dbReference type="GO" id="GO:0005524">
    <property type="term" value="F:ATP binding"/>
    <property type="evidence" value="ECO:0007669"/>
    <property type="project" value="UniProtKB-KW"/>
</dbReference>
<dbReference type="GO" id="GO:0005634">
    <property type="term" value="C:nucleus"/>
    <property type="evidence" value="ECO:0007669"/>
    <property type="project" value="UniProtKB-SubCell"/>
</dbReference>
<evidence type="ECO:0000313" key="15">
    <source>
        <dbReference type="EMBL" id="PWA89011.1"/>
    </source>
</evidence>
<dbReference type="Gene3D" id="3.40.50.300">
    <property type="entry name" value="P-loop containing nucleotide triphosphate hydrolases"/>
    <property type="match status" value="1"/>
</dbReference>
<feature type="compositionally biased region" description="Polar residues" evidence="11">
    <location>
        <begin position="37"/>
        <end position="48"/>
    </location>
</feature>
<evidence type="ECO:0000256" key="5">
    <source>
        <dbReference type="ARBA" id="ARBA00022801"/>
    </source>
</evidence>
<dbReference type="Pfam" id="PF00176">
    <property type="entry name" value="SNF2-rel_dom"/>
    <property type="match status" value="1"/>
</dbReference>
<keyword evidence="6" id="KW-0347">Helicase</keyword>
<feature type="compositionally biased region" description="Basic residues" evidence="11">
    <location>
        <begin position="233"/>
        <end position="245"/>
    </location>
</feature>
<dbReference type="InterPro" id="IPR056302">
    <property type="entry name" value="CHD1-2/Hrp3_HTH"/>
</dbReference>
<dbReference type="Proteomes" id="UP000245207">
    <property type="component" value="Unassembled WGS sequence"/>
</dbReference>
<dbReference type="Pfam" id="PF00385">
    <property type="entry name" value="Chromo"/>
    <property type="match status" value="1"/>
</dbReference>
<feature type="compositionally biased region" description="Acidic residues" evidence="11">
    <location>
        <begin position="197"/>
        <end position="223"/>
    </location>
</feature>
<evidence type="ECO:0008006" key="17">
    <source>
        <dbReference type="Google" id="ProtNLM"/>
    </source>
</evidence>
<dbReference type="GO" id="GO:0004386">
    <property type="term" value="F:helicase activity"/>
    <property type="evidence" value="ECO:0007669"/>
    <property type="project" value="UniProtKB-KW"/>
</dbReference>
<dbReference type="SMART" id="SM00490">
    <property type="entry name" value="HELICc"/>
    <property type="match status" value="1"/>
</dbReference>
<keyword evidence="3" id="KW-0677">Repeat</keyword>
<evidence type="ECO:0000256" key="1">
    <source>
        <dbReference type="ARBA" id="ARBA00004123"/>
    </source>
</evidence>
<feature type="compositionally biased region" description="Polar residues" evidence="11">
    <location>
        <begin position="1"/>
        <end position="12"/>
    </location>
</feature>
<proteinExistence type="inferred from homology"/>
<dbReference type="FunFam" id="3.40.50.10810:FF:000005">
    <property type="entry name" value="Photoperiod-independent early flowering 1"/>
    <property type="match status" value="1"/>
</dbReference>
<dbReference type="PROSITE" id="PS51194">
    <property type="entry name" value="HELICASE_CTER"/>
    <property type="match status" value="1"/>
</dbReference>
<dbReference type="GO" id="GO:0034728">
    <property type="term" value="P:nucleosome organization"/>
    <property type="evidence" value="ECO:0007669"/>
    <property type="project" value="TreeGrafter"/>
</dbReference>
<evidence type="ECO:0000256" key="2">
    <source>
        <dbReference type="ARBA" id="ARBA00007025"/>
    </source>
</evidence>